<dbReference type="HOGENOM" id="CLU_259024_0_0_1"/>
<gene>
    <name evidence="3" type="ORF">TTHERM_01043190</name>
</gene>
<dbReference type="RefSeq" id="XP_001030665.2">
    <property type="nucleotide sequence ID" value="XM_001030665.2"/>
</dbReference>
<feature type="compositionally biased region" description="Acidic residues" evidence="2">
    <location>
        <begin position="1346"/>
        <end position="1358"/>
    </location>
</feature>
<dbReference type="KEGG" id="tet:TTHERM_01043190"/>
<proteinExistence type="predicted"/>
<keyword evidence="4" id="KW-1185">Reference proteome</keyword>
<reference evidence="4" key="1">
    <citation type="journal article" date="2006" name="PLoS Biol.">
        <title>Macronuclear genome sequence of the ciliate Tetrahymena thermophila, a model eukaryote.</title>
        <authorList>
            <person name="Eisen J.A."/>
            <person name="Coyne R.S."/>
            <person name="Wu M."/>
            <person name="Wu D."/>
            <person name="Thiagarajan M."/>
            <person name="Wortman J.R."/>
            <person name="Badger J.H."/>
            <person name="Ren Q."/>
            <person name="Amedeo P."/>
            <person name="Jones K.M."/>
            <person name="Tallon L.J."/>
            <person name="Delcher A.L."/>
            <person name="Salzberg S.L."/>
            <person name="Silva J.C."/>
            <person name="Haas B.J."/>
            <person name="Majoros W.H."/>
            <person name="Farzad M."/>
            <person name="Carlton J.M."/>
            <person name="Smith R.K. Jr."/>
            <person name="Garg J."/>
            <person name="Pearlman R.E."/>
            <person name="Karrer K.M."/>
            <person name="Sun L."/>
            <person name="Manning G."/>
            <person name="Elde N.C."/>
            <person name="Turkewitz A.P."/>
            <person name="Asai D.J."/>
            <person name="Wilkes D.E."/>
            <person name="Wang Y."/>
            <person name="Cai H."/>
            <person name="Collins K."/>
            <person name="Stewart B.A."/>
            <person name="Lee S.R."/>
            <person name="Wilamowska K."/>
            <person name="Weinberg Z."/>
            <person name="Ruzzo W.L."/>
            <person name="Wloga D."/>
            <person name="Gaertig J."/>
            <person name="Frankel J."/>
            <person name="Tsao C.-C."/>
            <person name="Gorovsky M.A."/>
            <person name="Keeling P.J."/>
            <person name="Waller R.F."/>
            <person name="Patron N.J."/>
            <person name="Cherry J.M."/>
            <person name="Stover N.A."/>
            <person name="Krieger C.J."/>
            <person name="del Toro C."/>
            <person name="Ryder H.F."/>
            <person name="Williamson S.C."/>
            <person name="Barbeau R.A."/>
            <person name="Hamilton E.P."/>
            <person name="Orias E."/>
        </authorList>
    </citation>
    <scope>NUCLEOTIDE SEQUENCE [LARGE SCALE GENOMIC DNA]</scope>
    <source>
        <strain evidence="4">SB210</strain>
    </source>
</reference>
<feature type="region of interest" description="Disordered" evidence="2">
    <location>
        <begin position="1346"/>
        <end position="1366"/>
    </location>
</feature>
<protein>
    <submittedName>
        <fullName evidence="3">Uncharacterized protein</fullName>
    </submittedName>
</protein>
<dbReference type="EMBL" id="GG662496">
    <property type="protein sequence ID" value="EAR83002.2"/>
    <property type="molecule type" value="Genomic_DNA"/>
</dbReference>
<evidence type="ECO:0000256" key="1">
    <source>
        <dbReference type="SAM" id="Coils"/>
    </source>
</evidence>
<name>Q22CJ0_TETTS</name>
<evidence type="ECO:0000313" key="3">
    <source>
        <dbReference type="EMBL" id="EAR83002.2"/>
    </source>
</evidence>
<sequence>MIKQDNFQNDKNIYTICLTFKNVDENLFKDFHSIASKIQEDKIFQGKKHYEKVMIISLIDEFNDLQDKYQIGQHTQGSINKQLDNLMQANNHNVQFGQMKKKITKIQVFQKKSDNNPDKINIHMLLQYSQKKCDQNLIQKIKRMLKADSYEERQYIRSSIYKNFYRPHTDIFQYPTQNKIVLNNFSYGMQKNPSSEFIKIWDLKELKDLYEEEKEGCQGVCFVEFIHKKNFKDENQFFIFFTLKVLDYYIPFKLQVQVESIYTRNLFSNNKDDFTLFLKIAGFPKISKSLEVNNKFYYHYDFLNWERYNNFLLGKIQEQSNLIKMQILQHHVIQINASREYILENKEAFANIISYFKEQNKVQFHEQLSPKSQPQDLLYQNYFTKVIEFLEDLKNKKCKQYVSMFKKSLAKLVMSKILDLRMLNDYNIQQIINKNFQKVTLLFRLMHLNPSIYQIQNRDFKAFLDEKLKQFSDLKDLKNEINKSLWIPENFCLVNKIIITPSVVIYGNEELVPLSSSFQIKKFYEKNSIIYLLDEDLNLFDFEETSDKFFKSTFEQYIKDDSFRIEDFAGYKIDAITSRCMKRNCFFATQSENHDDLEKTFLDYIQNSNVNCTQPIYTFEIDNIEIQGQHQEIGYLNFKLLDKILTGADFDYKNMKFSSIFVNYKLNNGVNKLCTLFYHEIMQNEGYQIKFTFNQEEKNQIYEKATLQIFSINKCKNKGFINKTNLGDFLQSKDLILQKLNEPIQQDKFEGLELSLQLNEVKILQKINQLESYLCQNIYPIQDSFIITGRKAIKIKDIFETIYDQTKKELTKNFTIEQIQLKLPQHQKLEVKRVLVAKKRGTFVGKFYVFDVLQGEYNYQSNEIKIDQSIILFHTDFQEYYFWPELYSQREDVFENNQREYIVIINPNLITNEINEMEEFTKSKIKEIQNRSNDKNFQGNINWLNQSMSENEGSKQSKSKGKIETRGQQFLNGIIKNNIKSQAMLLFYGEQIQQQQQQINNQSNQQDQYQYNKESYLHELFDELNLNEPPFNLDKFKKEKKYYDFYFLLKSQLNHIVYSLNLQYKIKNKQSKQQNENLEKNNQTLNLIYELYEEIQKQLSDLKNQIKTTQNSFFQLHQFRNIFVEKELSLPQELIEKCIKNMMIFYKNLNQLSINYILQRTDVNQRNDLFNNDHKMQNSQAISSGYYLSLHELIKLYKNNLIKDISQDFVDYFNNYFKEELQQEKCMYLYNEAMNPVIYVKNKVKIQQQQQKKMKDKAIYLLNEAMYLVNFYFITKNKKLDQHDLSQFESDLKDLYELSKDSLKNQNFYYCVLPKIIELIGYNPRFSQYFVMKNIKNQIQKDIKQEEEDEEELEQEEQDDKKYKEEQQKEYFPININDISAINSLNQSDANISLMSILDLSIIQNQK</sequence>
<keyword evidence="1" id="KW-0175">Coiled coil</keyword>
<evidence type="ECO:0000256" key="2">
    <source>
        <dbReference type="SAM" id="MobiDB-lite"/>
    </source>
</evidence>
<organism evidence="3 4">
    <name type="scientific">Tetrahymena thermophila (strain SB210)</name>
    <dbReference type="NCBI Taxonomy" id="312017"/>
    <lineage>
        <taxon>Eukaryota</taxon>
        <taxon>Sar</taxon>
        <taxon>Alveolata</taxon>
        <taxon>Ciliophora</taxon>
        <taxon>Intramacronucleata</taxon>
        <taxon>Oligohymenophorea</taxon>
        <taxon>Hymenostomatida</taxon>
        <taxon>Tetrahymenina</taxon>
        <taxon>Tetrahymenidae</taxon>
        <taxon>Tetrahymena</taxon>
    </lineage>
</organism>
<evidence type="ECO:0000313" key="4">
    <source>
        <dbReference type="Proteomes" id="UP000009168"/>
    </source>
</evidence>
<accession>Q22CJ0</accession>
<dbReference type="GeneID" id="7844678"/>
<feature type="coiled-coil region" evidence="1">
    <location>
        <begin position="1061"/>
        <end position="1112"/>
    </location>
</feature>
<dbReference type="InParanoid" id="Q22CJ0"/>
<dbReference type="Proteomes" id="UP000009168">
    <property type="component" value="Unassembled WGS sequence"/>
</dbReference>